<dbReference type="Pfam" id="PF01835">
    <property type="entry name" value="MG2"/>
    <property type="match status" value="1"/>
</dbReference>
<dbReference type="InterPro" id="IPR051802">
    <property type="entry name" value="YfhM-like"/>
</dbReference>
<dbReference type="CDD" id="cd02891">
    <property type="entry name" value="A2M_like"/>
    <property type="match status" value="1"/>
</dbReference>
<feature type="signal peptide" evidence="2">
    <location>
        <begin position="1"/>
        <end position="19"/>
    </location>
</feature>
<dbReference type="PANTHER" id="PTHR40094:SF1">
    <property type="entry name" value="UBIQUITIN DOMAIN-CONTAINING PROTEIN"/>
    <property type="match status" value="1"/>
</dbReference>
<name>A0A1V6C630_UNCT6</name>
<dbReference type="PANTHER" id="PTHR40094">
    <property type="entry name" value="ALPHA-2-MACROGLOBULIN HOMOLOG"/>
    <property type="match status" value="1"/>
</dbReference>
<dbReference type="SUPFAM" id="SSF49452">
    <property type="entry name" value="Starch-binding domain-like"/>
    <property type="match status" value="2"/>
</dbReference>
<dbReference type="Pfam" id="PF07703">
    <property type="entry name" value="A2M_BRD"/>
    <property type="match status" value="1"/>
</dbReference>
<comment type="caution">
    <text evidence="5">The sequence shown here is derived from an EMBL/GenBank/DDBJ whole genome shotgun (WGS) entry which is preliminary data.</text>
</comment>
<dbReference type="InterPro" id="IPR041246">
    <property type="entry name" value="Bact_MG10"/>
</dbReference>
<proteinExistence type="inferred from homology"/>
<dbReference type="SMART" id="SM01360">
    <property type="entry name" value="A2M"/>
    <property type="match status" value="1"/>
</dbReference>
<dbReference type="Gene3D" id="2.20.130.20">
    <property type="match status" value="1"/>
</dbReference>
<dbReference type="EMBL" id="MWDQ01000135">
    <property type="protein sequence ID" value="OQB72295.1"/>
    <property type="molecule type" value="Genomic_DNA"/>
</dbReference>
<dbReference type="Gene3D" id="2.60.40.10">
    <property type="entry name" value="Immunoglobulins"/>
    <property type="match status" value="1"/>
</dbReference>
<organism evidence="5">
    <name type="scientific">candidate division TA06 bacterium ADurb.Bin131</name>
    <dbReference type="NCBI Taxonomy" id="1852827"/>
    <lineage>
        <taxon>Bacteria</taxon>
        <taxon>Bacteria division TA06</taxon>
    </lineage>
</organism>
<dbReference type="InterPro" id="IPR047565">
    <property type="entry name" value="Alpha-macroglob_thiol-ester_cl"/>
</dbReference>
<dbReference type="InterPro" id="IPR011626">
    <property type="entry name" value="Alpha-macroglobulin_TED"/>
</dbReference>
<dbReference type="SUPFAM" id="SSF48239">
    <property type="entry name" value="Terpenoid cyclases/Protein prenyltransferases"/>
    <property type="match status" value="1"/>
</dbReference>
<dbReference type="InterPro" id="IPR013784">
    <property type="entry name" value="Carb-bd-like_fold"/>
</dbReference>
<evidence type="ECO:0008006" key="6">
    <source>
        <dbReference type="Google" id="ProtNLM"/>
    </source>
</evidence>
<dbReference type="Pfam" id="PF07678">
    <property type="entry name" value="TED_complement"/>
    <property type="match status" value="1"/>
</dbReference>
<dbReference type="Gene3D" id="2.60.40.1930">
    <property type="match status" value="1"/>
</dbReference>
<protein>
    <recommendedName>
        <fullName evidence="6">MG2 domain protein</fullName>
    </recommendedName>
</protein>
<comment type="similarity">
    <text evidence="1">Belongs to the protease inhibitor I39 (alpha-2-macroglobulin) family. Bacterial alpha-2-macroglobulin subfamily.</text>
</comment>
<reference evidence="5" key="1">
    <citation type="submission" date="2017-02" db="EMBL/GenBank/DDBJ databases">
        <title>Delving into the versatile metabolic prowess of the omnipresent phylum Bacteroidetes.</title>
        <authorList>
            <person name="Nobu M.K."/>
            <person name="Mei R."/>
            <person name="Narihiro T."/>
            <person name="Kuroda K."/>
            <person name="Liu W.-T."/>
        </authorList>
    </citation>
    <scope>NUCLEOTIDE SEQUENCE</scope>
    <source>
        <strain evidence="5">ADurb.Bin131</strain>
    </source>
</reference>
<sequence length="1706" mass="194631">MKKKILFLLVFIFSVSGFCDTITGIIKTIDNKPIADAKISVFAIPQTGDVPVKISVSKKDGRFSIDGLETGYYKVVVEKKGFCNNVLGRIQVNQAKYGIVNYEIVLNRPGTISGFVYNPEGTPVVGAKIFKSRDKYVITNKQGFYKIDGLNPGKTYIYVEAPGFVKDYRDIDVEDGKETAGINFNLSYAGSIKGVIVDSETGKPIKDANVSCSGESYGSAKTDATGYFFIDFLKPGSYRIEAYRQGYEAGRPEKGFYLKPKETTDIGKMPLKLRSKYFYLNSREWLFTSEEKVKLFFNAFRIENFTADIYEVDLFNEINRSKSKNIQISEILMNADLTGKSPVSSKKFDIKYPTPLTELYDRNVSLGQLPEGAYVFVLKPEGLSEQRGWFFVSDIGFISKVCDDRCNITVFSTVKNSVLPDVSVFVFDYLWNLKTQIKTDINGQVDFDNVNRFIVVSGKSFAISDTKSSRMGGFSDIRMIYGYTDRPVYRPSQTVYFKAIPRIDMGDKYSTPDFSLCRINIKAPDDSVFYETTIIPTKTGSIYGSYILPDEPPLGIYRIEFITEGKDQLSGSCNFKVLEYRKPEFSIEIKTNKNMYLPGEKIKASFTAKYYFGTPVKNTDVLWSVYSKQMWDYEYEDEWEEDYEYGGWWKGGLVCSGKAKTDENGIAFIEIPTKSSYDQKQTFTIEVKMTDESRREITQSAKVIVVPGSFEILIKIPKYIYTPEEEIPVVLSIKPYEGQKISGKKQLKIMVSQETYDQKKRRWNFKEIFSKNLIVDKEETTVNIKPGVNGYIRIDAQGIDQYNNIITATRYVWVTSRDYYSSWYGKKELEIVSDKIRYNPGEIAKVLVNSSYRDLTLLYTIEGNKIFENKVIKMNGNSVLLEIPIKEEYKPNIYVTVCSVKNKNLLYSSKSLGVSCDDRFLNVEVTSDREKYRPAEKGEYLVKITDNTGKPVSAEFSLSVVDEAIYAISNELVQKIEDFFYGSKRNRVGTSYSFYRWYYGGAGKDFAQQDIRRNFKDTAFWLPFAYTDENGIAKIQVEFPDNLTTWRSTIRAITSDTKVGTGKNSVITAKPLMANLITPRFLVEDDRLLISGVIHNYTGNHQKIYTKLHADGLDILDEPEKTIELDSNKSTRVDWKVKVNSVNQATITLYANCPAASDGMELNIPVFLYGSDERYVFAGQCSDTRTDTFYVPVGTIPASVDIKSYIYPSLVSGMFTSLDKLAKYPYGCIEQTLSGFLPAIGVADALTKIKKEDLYFLASDRARFEEMLKNLPKKVSDGLIKLYNYQNDDGGWGWWQNDASSSYTTGYVMFGLSYAKKSGYLINEDRFQRGKTCLKNMIMSVNDYNQKAFMLYALTYSGEKNSEIIEDVYKNKDKLAPYTMAQLCLVLKEVKDQRAKDVLEELCSKLIKPTPYLHYWLAEDGNYSWIHHNIETTAWGLRAILAIDPERKEIPGILRYLVMKRQGGLWTSTKDTAICLFAFTDYLKLIDELSPDYTVLLSMNEKIVAEEKIDRESIKKFVTTIDTKPENLVKGEVNSISIEKKGEGNLYYSHVIKFSVKDVSIPAFDGGFKVSRRYTEIEPREITTPDGHKTNVYDDINRPVKSNEKIRVEIKISGSEKYEYIMIEDPIPSGCEVANESQQDWWYCRKEVRDEKMAFFTTVWGGREKTIVYYLRAETPGSYHILQTKAQLMYLPEVWGSSAGNTLIIE</sequence>
<dbReference type="Gene3D" id="2.60.40.1120">
    <property type="entry name" value="Carboxypeptidase-like, regulatory domain"/>
    <property type="match status" value="3"/>
</dbReference>
<dbReference type="SMART" id="SM01419">
    <property type="entry name" value="Thiol-ester_cl"/>
    <property type="match status" value="1"/>
</dbReference>
<evidence type="ECO:0000259" key="3">
    <source>
        <dbReference type="SMART" id="SM01359"/>
    </source>
</evidence>
<feature type="chain" id="PRO_5013048196" description="MG2 domain protein" evidence="2">
    <location>
        <begin position="20"/>
        <end position="1706"/>
    </location>
</feature>
<dbReference type="GO" id="GO:0030246">
    <property type="term" value="F:carbohydrate binding"/>
    <property type="evidence" value="ECO:0007669"/>
    <property type="project" value="InterPro"/>
</dbReference>
<dbReference type="InterPro" id="IPR002890">
    <property type="entry name" value="MG2"/>
</dbReference>
<dbReference type="GO" id="GO:0005615">
    <property type="term" value="C:extracellular space"/>
    <property type="evidence" value="ECO:0007669"/>
    <property type="project" value="InterPro"/>
</dbReference>
<dbReference type="InterPro" id="IPR001599">
    <property type="entry name" value="Macroglobln_a2"/>
</dbReference>
<dbReference type="GO" id="GO:0004866">
    <property type="term" value="F:endopeptidase inhibitor activity"/>
    <property type="evidence" value="ECO:0007669"/>
    <property type="project" value="InterPro"/>
</dbReference>
<dbReference type="InterPro" id="IPR008930">
    <property type="entry name" value="Terpenoid_cyclase/PrenylTrfase"/>
</dbReference>
<dbReference type="Pfam" id="PF13620">
    <property type="entry name" value="CarboxypepD_reg"/>
    <property type="match status" value="3"/>
</dbReference>
<dbReference type="SMART" id="SM01359">
    <property type="entry name" value="A2M_N_2"/>
    <property type="match status" value="1"/>
</dbReference>
<dbReference type="InterPro" id="IPR013783">
    <property type="entry name" value="Ig-like_fold"/>
</dbReference>
<gene>
    <name evidence="5" type="ORF">BWX89_01376</name>
</gene>
<dbReference type="InterPro" id="IPR011625">
    <property type="entry name" value="A2M_N_BRD"/>
</dbReference>
<feature type="domain" description="Alpha-2-macroglobulin bait region" evidence="3">
    <location>
        <begin position="829"/>
        <end position="968"/>
    </location>
</feature>
<evidence type="ECO:0000313" key="5">
    <source>
        <dbReference type="EMBL" id="OQB72295.1"/>
    </source>
</evidence>
<evidence type="ECO:0000259" key="4">
    <source>
        <dbReference type="SMART" id="SM01360"/>
    </source>
</evidence>
<dbReference type="Gene3D" id="1.50.10.20">
    <property type="match status" value="1"/>
</dbReference>
<dbReference type="SUPFAM" id="SSF49464">
    <property type="entry name" value="Carboxypeptidase regulatory domain-like"/>
    <property type="match status" value="1"/>
</dbReference>
<evidence type="ECO:0000256" key="1">
    <source>
        <dbReference type="ARBA" id="ARBA00010556"/>
    </source>
</evidence>
<evidence type="ECO:0000256" key="2">
    <source>
        <dbReference type="SAM" id="SignalP"/>
    </source>
</evidence>
<dbReference type="InterPro" id="IPR008969">
    <property type="entry name" value="CarboxyPept-like_regulatory"/>
</dbReference>
<dbReference type="Proteomes" id="UP000485562">
    <property type="component" value="Unassembled WGS sequence"/>
</dbReference>
<keyword evidence="2" id="KW-0732">Signal</keyword>
<dbReference type="Pfam" id="PF00207">
    <property type="entry name" value="A2M"/>
    <property type="match status" value="1"/>
</dbReference>
<dbReference type="Pfam" id="PF17973">
    <property type="entry name" value="bMG10"/>
    <property type="match status" value="1"/>
</dbReference>
<accession>A0A1V6C630</accession>
<feature type="domain" description="Alpha-2-macroglobulin" evidence="4">
    <location>
        <begin position="1018"/>
        <end position="1108"/>
    </location>
</feature>